<evidence type="ECO:0000313" key="1">
    <source>
        <dbReference type="EMBL" id="KKK57531.1"/>
    </source>
</evidence>
<reference evidence="1" key="1">
    <citation type="journal article" date="2015" name="Nature">
        <title>Complex archaea that bridge the gap between prokaryotes and eukaryotes.</title>
        <authorList>
            <person name="Spang A."/>
            <person name="Saw J.H."/>
            <person name="Jorgensen S.L."/>
            <person name="Zaremba-Niedzwiedzka K."/>
            <person name="Martijn J."/>
            <person name="Lind A.E."/>
            <person name="van Eijk R."/>
            <person name="Schleper C."/>
            <person name="Guy L."/>
            <person name="Ettema T.J."/>
        </authorList>
    </citation>
    <scope>NUCLEOTIDE SEQUENCE</scope>
</reference>
<name>A0A0F8ZBU1_9ZZZZ</name>
<proteinExistence type="predicted"/>
<organism evidence="1">
    <name type="scientific">marine sediment metagenome</name>
    <dbReference type="NCBI Taxonomy" id="412755"/>
    <lineage>
        <taxon>unclassified sequences</taxon>
        <taxon>metagenomes</taxon>
        <taxon>ecological metagenomes</taxon>
    </lineage>
</organism>
<comment type="caution">
    <text evidence="1">The sequence shown here is derived from an EMBL/GenBank/DDBJ whole genome shotgun (WGS) entry which is preliminary data.</text>
</comment>
<evidence type="ECO:0008006" key="2">
    <source>
        <dbReference type="Google" id="ProtNLM"/>
    </source>
</evidence>
<protein>
    <recommendedName>
        <fullName evidence="2">AbiEi antitoxin C-terminal domain-containing protein</fullName>
    </recommendedName>
</protein>
<gene>
    <name evidence="1" type="ORF">LCGC14_3053520</name>
</gene>
<sequence>MLIDALPDYRKPRDRITKLLESEVIIRIKKGLYCFSENFRKEPVSREYLANLIYGPSYISLDYALSYYGLIPERVNVVTSVTTKRSSDFHTPLGVFSYRMLGESRYSIGAFLEKTGNTPFLVSSPEKALIDKVWTDKRFSEIRISDYAPYLSDDLRLDRRCFGQA</sequence>
<dbReference type="AlphaFoldDB" id="A0A0F8ZBU1"/>
<dbReference type="EMBL" id="LAZR01064431">
    <property type="protein sequence ID" value="KKK57531.1"/>
    <property type="molecule type" value="Genomic_DNA"/>
</dbReference>
<accession>A0A0F8ZBU1</accession>